<dbReference type="AlphaFoldDB" id="A0A6B0TT33"/>
<reference evidence="1" key="1">
    <citation type="submission" date="2019-12" db="EMBL/GenBank/DDBJ databases">
        <title>An insight into the sialome of adult female Ixodes ricinus ticks feeding for 6 days.</title>
        <authorList>
            <person name="Perner J."/>
            <person name="Ribeiro J.M.C."/>
        </authorList>
    </citation>
    <scope>NUCLEOTIDE SEQUENCE</scope>
    <source>
        <strain evidence="1">Semi-engorged</strain>
        <tissue evidence="1">Salivary glands</tissue>
    </source>
</reference>
<protein>
    <submittedName>
        <fullName evidence="1">Putative secreted protein</fullName>
    </submittedName>
</protein>
<accession>A0A6B0TT33</accession>
<name>A0A6B0TT33_IXORI</name>
<sequence length="73" mass="7875">MFGECDGVLKVALLVAQVASALFVVLANPGHVRGMVQVRVLLGHLLDHPLAKVFEEAAGHRTLVLLEHVVPWS</sequence>
<proteinExistence type="predicted"/>
<organism evidence="1">
    <name type="scientific">Ixodes ricinus</name>
    <name type="common">Common tick</name>
    <name type="synonym">Acarus ricinus</name>
    <dbReference type="NCBI Taxonomy" id="34613"/>
    <lineage>
        <taxon>Eukaryota</taxon>
        <taxon>Metazoa</taxon>
        <taxon>Ecdysozoa</taxon>
        <taxon>Arthropoda</taxon>
        <taxon>Chelicerata</taxon>
        <taxon>Arachnida</taxon>
        <taxon>Acari</taxon>
        <taxon>Parasitiformes</taxon>
        <taxon>Ixodida</taxon>
        <taxon>Ixodoidea</taxon>
        <taxon>Ixodidae</taxon>
        <taxon>Ixodinae</taxon>
        <taxon>Ixodes</taxon>
    </lineage>
</organism>
<evidence type="ECO:0000313" key="1">
    <source>
        <dbReference type="EMBL" id="MXU83112.1"/>
    </source>
</evidence>
<dbReference type="EMBL" id="GIFC01001029">
    <property type="protein sequence ID" value="MXU83112.1"/>
    <property type="molecule type" value="Transcribed_RNA"/>
</dbReference>